<organism evidence="2 3">
    <name type="scientific">Prochlorococcus marinus (strain NATL2A)</name>
    <dbReference type="NCBI Taxonomy" id="59920"/>
    <lineage>
        <taxon>Bacteria</taxon>
        <taxon>Bacillati</taxon>
        <taxon>Cyanobacteriota</taxon>
        <taxon>Cyanophyceae</taxon>
        <taxon>Synechococcales</taxon>
        <taxon>Prochlorococcaceae</taxon>
        <taxon>Prochlorococcus</taxon>
    </lineage>
</organism>
<keyword evidence="1" id="KW-1133">Transmembrane helix</keyword>
<evidence type="ECO:0000256" key="1">
    <source>
        <dbReference type="SAM" id="Phobius"/>
    </source>
</evidence>
<keyword evidence="1" id="KW-0812">Transmembrane</keyword>
<sequence>MKKLYSSRKWHRRLAVILAVPLFLTISSGSLYPILLAFGIDAFWLIKLHTGNFGFINLQSIYSPLTGLSTLVLLCTGISLLKRPSKTN</sequence>
<dbReference type="HOGENOM" id="CLU_169008_1_0_3"/>
<name>Q46KN4_PROMT</name>
<protein>
    <submittedName>
        <fullName evidence="2">Possible fumarate reductase subunit D</fullName>
    </submittedName>
</protein>
<proteinExistence type="predicted"/>
<dbReference type="OrthoDB" id="515274at2"/>
<dbReference type="KEGG" id="pmn:PMN2A_0452"/>
<dbReference type="AlphaFoldDB" id="Q46KN4"/>
<evidence type="ECO:0000313" key="2">
    <source>
        <dbReference type="EMBL" id="AAZ57944.1"/>
    </source>
</evidence>
<dbReference type="PhylomeDB" id="Q46KN4"/>
<gene>
    <name evidence="2" type="ordered locus">PMN2A_0452</name>
</gene>
<dbReference type="Proteomes" id="UP000002535">
    <property type="component" value="Chromosome"/>
</dbReference>
<keyword evidence="1" id="KW-0472">Membrane</keyword>
<evidence type="ECO:0000313" key="3">
    <source>
        <dbReference type="Proteomes" id="UP000002535"/>
    </source>
</evidence>
<reference evidence="2 3" key="1">
    <citation type="journal article" date="2007" name="PLoS Genet.">
        <title>Patterns and implications of gene gain and loss in the evolution of Prochlorococcus.</title>
        <authorList>
            <person name="Kettler G.C."/>
            <person name="Martiny A.C."/>
            <person name="Huang K."/>
            <person name="Zucker J."/>
            <person name="Coleman M.L."/>
            <person name="Rodrigue S."/>
            <person name="Chen F."/>
            <person name="Lapidus A."/>
            <person name="Ferriera S."/>
            <person name="Johnson J."/>
            <person name="Steglich C."/>
            <person name="Church G.M."/>
            <person name="Richardson P."/>
            <person name="Chisholm S.W."/>
        </authorList>
    </citation>
    <scope>NUCLEOTIDE SEQUENCE [LARGE SCALE GENOMIC DNA]</scope>
    <source>
        <strain evidence="2 3">NATL2A</strain>
    </source>
</reference>
<feature type="transmembrane region" description="Helical" evidence="1">
    <location>
        <begin position="61"/>
        <end position="81"/>
    </location>
</feature>
<keyword evidence="3" id="KW-1185">Reference proteome</keyword>
<dbReference type="STRING" id="59920.PMN2A_0452"/>
<dbReference type="RefSeq" id="WP_011294551.1">
    <property type="nucleotide sequence ID" value="NC_007335.2"/>
</dbReference>
<accession>Q46KN4</accession>
<dbReference type="EMBL" id="CP000095">
    <property type="protein sequence ID" value="AAZ57944.1"/>
    <property type="molecule type" value="Genomic_DNA"/>
</dbReference>